<evidence type="ECO:0000259" key="2">
    <source>
        <dbReference type="PROSITE" id="PS50937"/>
    </source>
</evidence>
<evidence type="ECO:0000313" key="4">
    <source>
        <dbReference type="Proteomes" id="UP000199397"/>
    </source>
</evidence>
<dbReference type="OrthoDB" id="9808480at2"/>
<evidence type="ECO:0000313" key="3">
    <source>
        <dbReference type="EMBL" id="SEA59376.1"/>
    </source>
</evidence>
<accession>A0A1H4CG28</accession>
<dbReference type="Gene3D" id="1.10.1660.10">
    <property type="match status" value="1"/>
</dbReference>
<dbReference type="STRING" id="525918.SAMN05660964_01933"/>
<organism evidence="3 4">
    <name type="scientific">Thiothrix caldifontis</name>
    <dbReference type="NCBI Taxonomy" id="525918"/>
    <lineage>
        <taxon>Bacteria</taxon>
        <taxon>Pseudomonadati</taxon>
        <taxon>Pseudomonadota</taxon>
        <taxon>Gammaproteobacteria</taxon>
        <taxon>Thiotrichales</taxon>
        <taxon>Thiotrichaceae</taxon>
        <taxon>Thiothrix</taxon>
    </lineage>
</organism>
<dbReference type="AlphaFoldDB" id="A0A1H4CG28"/>
<dbReference type="InterPro" id="IPR009061">
    <property type="entry name" value="DNA-bd_dom_put_sf"/>
</dbReference>
<evidence type="ECO:0000256" key="1">
    <source>
        <dbReference type="ARBA" id="ARBA00023125"/>
    </source>
</evidence>
<dbReference type="SMART" id="SM00422">
    <property type="entry name" value="HTH_MERR"/>
    <property type="match status" value="1"/>
</dbReference>
<dbReference type="PRINTS" id="PR00040">
    <property type="entry name" value="HTHMERR"/>
</dbReference>
<dbReference type="RefSeq" id="WP_093067986.1">
    <property type="nucleotide sequence ID" value="NZ_FNQP01000010.1"/>
</dbReference>
<sequence length="173" mass="19633">MYTIGQLAKRFGLSRSTLLYYDAIGLLPASTRSASGYRLYTEQAVQRMTHIQTFRDAGLPLETIRTLLASGTDAPTAVLERHLQALNSDISRLRQQQQVIVRLLDSASALKDSRTMSKQRWVEMLRAAGLDDAGMRKWHSEFEQRSPEAHQDFLESLGIDDEEIALIRQHSRC</sequence>
<gene>
    <name evidence="3" type="ORF">SAMN05660964_01933</name>
</gene>
<dbReference type="PROSITE" id="PS50937">
    <property type="entry name" value="HTH_MERR_2"/>
    <property type="match status" value="1"/>
</dbReference>
<dbReference type="Proteomes" id="UP000199397">
    <property type="component" value="Unassembled WGS sequence"/>
</dbReference>
<dbReference type="PANTHER" id="PTHR30204:SF90">
    <property type="entry name" value="HTH-TYPE TRANSCRIPTIONAL ACTIVATOR MTA"/>
    <property type="match status" value="1"/>
</dbReference>
<feature type="domain" description="HTH merR-type" evidence="2">
    <location>
        <begin position="1"/>
        <end position="70"/>
    </location>
</feature>
<keyword evidence="1" id="KW-0238">DNA-binding</keyword>
<reference evidence="3 4" key="1">
    <citation type="submission" date="2016-10" db="EMBL/GenBank/DDBJ databases">
        <authorList>
            <person name="de Groot N.N."/>
        </authorList>
    </citation>
    <scope>NUCLEOTIDE SEQUENCE [LARGE SCALE GENOMIC DNA]</scope>
    <source>
        <strain evidence="3 4">DSM 21228</strain>
    </source>
</reference>
<protein>
    <submittedName>
        <fullName evidence="3">Transcriptional regulator, MerR family</fullName>
    </submittedName>
</protein>
<dbReference type="GO" id="GO:0003677">
    <property type="term" value="F:DNA binding"/>
    <property type="evidence" value="ECO:0007669"/>
    <property type="project" value="UniProtKB-KW"/>
</dbReference>
<dbReference type="EMBL" id="FNQP01000010">
    <property type="protein sequence ID" value="SEA59376.1"/>
    <property type="molecule type" value="Genomic_DNA"/>
</dbReference>
<name>A0A1H4CG28_9GAMM</name>
<dbReference type="Pfam" id="PF13411">
    <property type="entry name" value="MerR_1"/>
    <property type="match status" value="1"/>
</dbReference>
<dbReference type="PANTHER" id="PTHR30204">
    <property type="entry name" value="REDOX-CYCLING DRUG-SENSING TRANSCRIPTIONAL ACTIVATOR SOXR"/>
    <property type="match status" value="1"/>
</dbReference>
<dbReference type="GO" id="GO:0003700">
    <property type="term" value="F:DNA-binding transcription factor activity"/>
    <property type="evidence" value="ECO:0007669"/>
    <property type="project" value="InterPro"/>
</dbReference>
<dbReference type="InterPro" id="IPR047057">
    <property type="entry name" value="MerR_fam"/>
</dbReference>
<dbReference type="InterPro" id="IPR000551">
    <property type="entry name" value="MerR-type_HTH_dom"/>
</dbReference>
<proteinExistence type="predicted"/>
<keyword evidence="4" id="KW-1185">Reference proteome</keyword>
<dbReference type="SUPFAM" id="SSF46955">
    <property type="entry name" value="Putative DNA-binding domain"/>
    <property type="match status" value="1"/>
</dbReference>